<dbReference type="InterPro" id="IPR050546">
    <property type="entry name" value="Glycosyl_Hydrlase_16"/>
</dbReference>
<evidence type="ECO:0000256" key="2">
    <source>
        <dbReference type="SAM" id="SignalP"/>
    </source>
</evidence>
<feature type="region of interest" description="Disordered" evidence="1">
    <location>
        <begin position="327"/>
        <end position="398"/>
    </location>
</feature>
<organism evidence="4 5">
    <name type="scientific">[Torrubiella] hemipterigena</name>
    <dbReference type="NCBI Taxonomy" id="1531966"/>
    <lineage>
        <taxon>Eukaryota</taxon>
        <taxon>Fungi</taxon>
        <taxon>Dikarya</taxon>
        <taxon>Ascomycota</taxon>
        <taxon>Pezizomycotina</taxon>
        <taxon>Sordariomycetes</taxon>
        <taxon>Hypocreomycetidae</taxon>
        <taxon>Hypocreales</taxon>
        <taxon>Clavicipitaceae</taxon>
        <taxon>Clavicipitaceae incertae sedis</taxon>
        <taxon>'Torrubiella' clade</taxon>
    </lineage>
</organism>
<dbReference type="PANTHER" id="PTHR10963">
    <property type="entry name" value="GLYCOSYL HYDROLASE-RELATED"/>
    <property type="match status" value="1"/>
</dbReference>
<evidence type="ECO:0000256" key="1">
    <source>
        <dbReference type="SAM" id="MobiDB-lite"/>
    </source>
</evidence>
<keyword evidence="5" id="KW-1185">Reference proteome</keyword>
<keyword evidence="2" id="KW-0732">Signal</keyword>
<dbReference type="GO" id="GO:0009251">
    <property type="term" value="P:glucan catabolic process"/>
    <property type="evidence" value="ECO:0007669"/>
    <property type="project" value="TreeGrafter"/>
</dbReference>
<feature type="compositionally biased region" description="Low complexity" evidence="1">
    <location>
        <begin position="378"/>
        <end position="398"/>
    </location>
</feature>
<dbReference type="InterPro" id="IPR013320">
    <property type="entry name" value="ConA-like_dom_sf"/>
</dbReference>
<dbReference type="Proteomes" id="UP000039046">
    <property type="component" value="Unassembled WGS sequence"/>
</dbReference>
<feature type="chain" id="PRO_5001979403" description="GH16 domain-containing protein" evidence="2">
    <location>
        <begin position="21"/>
        <end position="602"/>
    </location>
</feature>
<evidence type="ECO:0000313" key="4">
    <source>
        <dbReference type="EMBL" id="CEJ94259.1"/>
    </source>
</evidence>
<feature type="domain" description="GH16" evidence="3">
    <location>
        <begin position="2"/>
        <end position="282"/>
    </location>
</feature>
<dbReference type="PANTHER" id="PTHR10963:SF24">
    <property type="entry name" value="GLYCOSIDASE C21B10.07-RELATED"/>
    <property type="match status" value="1"/>
</dbReference>
<dbReference type="STRING" id="1531966.A0A0A1TH82"/>
<dbReference type="EMBL" id="CDHN01000006">
    <property type="protein sequence ID" value="CEJ94259.1"/>
    <property type="molecule type" value="Genomic_DNA"/>
</dbReference>
<reference evidence="4 5" key="1">
    <citation type="journal article" date="2015" name="Genome Announc.">
        <title>Draft Genome Sequence and Gene Annotation of the Entomopathogenic Fungus Verticillium hemipterigenum.</title>
        <authorList>
            <person name="Horn F."/>
            <person name="Habel A."/>
            <person name="Scharf D.H."/>
            <person name="Dworschak J."/>
            <person name="Brakhage A.A."/>
            <person name="Guthke R."/>
            <person name="Hertweck C."/>
            <person name="Linde J."/>
        </authorList>
    </citation>
    <scope>NUCLEOTIDE SEQUENCE [LARGE SCALE GENOMIC DNA]</scope>
</reference>
<dbReference type="Gene3D" id="2.60.120.200">
    <property type="match status" value="1"/>
</dbReference>
<proteinExistence type="predicted"/>
<dbReference type="GO" id="GO:0004553">
    <property type="term" value="F:hydrolase activity, hydrolyzing O-glycosyl compounds"/>
    <property type="evidence" value="ECO:0007669"/>
    <property type="project" value="InterPro"/>
</dbReference>
<protein>
    <recommendedName>
        <fullName evidence="3">GH16 domain-containing protein</fullName>
    </recommendedName>
</protein>
<dbReference type="AlphaFoldDB" id="A0A0A1TH82"/>
<dbReference type="Pfam" id="PF26113">
    <property type="entry name" value="GH16_XgeA"/>
    <property type="match status" value="1"/>
</dbReference>
<dbReference type="OrthoDB" id="192832at2759"/>
<evidence type="ECO:0000313" key="5">
    <source>
        <dbReference type="Proteomes" id="UP000039046"/>
    </source>
</evidence>
<name>A0A0A1TH82_9HYPO</name>
<feature type="compositionally biased region" description="Polar residues" evidence="1">
    <location>
        <begin position="365"/>
        <end position="377"/>
    </location>
</feature>
<feature type="compositionally biased region" description="Low complexity" evidence="1">
    <location>
        <begin position="327"/>
        <end position="364"/>
    </location>
</feature>
<feature type="region of interest" description="Disordered" evidence="1">
    <location>
        <begin position="447"/>
        <end position="467"/>
    </location>
</feature>
<dbReference type="InterPro" id="IPR000757">
    <property type="entry name" value="Beta-glucanase-like"/>
</dbReference>
<accession>A0A0A1TH82</accession>
<feature type="signal peptide" evidence="2">
    <location>
        <begin position="1"/>
        <end position="20"/>
    </location>
</feature>
<dbReference type="SUPFAM" id="SSF49899">
    <property type="entry name" value="Concanavalin A-like lectins/glucanases"/>
    <property type="match status" value="1"/>
</dbReference>
<gene>
    <name evidence="4" type="ORF">VHEMI09800</name>
</gene>
<dbReference type="PROSITE" id="PS51762">
    <property type="entry name" value="GH16_2"/>
    <property type="match status" value="1"/>
</dbReference>
<evidence type="ECO:0000259" key="3">
    <source>
        <dbReference type="PROSITE" id="PS51762"/>
    </source>
</evidence>
<dbReference type="HOGENOM" id="CLU_010577_0_0_1"/>
<sequence length="602" mass="63340">MHSFAAVSTALLACAGSVAATKFSVVETYDKTNFLDKFNFWDQHDPSNGDVSYVGQAEALKLGLVGSDGDDFFVRPETTKKDYRRSVRLESRKSYTEGLMIARFTHFPKPACGLWPAFWTKGDVWPGQGEIDIYEHWNLDANNQPAIHTGNASDYGACFVDNEHVTGQVITSNCDNTYTDGQTQFVNQGCSANANSAPYGSSNGGIYALEWTGETISIYGFSTGAEPSNINSDHPDTASWGQPIMRVSNNKCDLNKHFGPQKVILNLDFCGEPAKFPQFWDHTCGAQTGVATCTEFVNSHPEAFAESFFKVKDIRFFQDSRLDPVTTSSTVVSSTSTTVSSSSTSSVESSTTAVSSSASSTASSGQPDTASTKPTGVSSASEASAISSSTRWSNSSASATSVEMTTSTVYTTRPVTITSCAPTVTSCPIGKVTTETVALYTTVCPVSKGTKPSPSASKPTGGSDNETITTHITTTYTITSCAPTVTNCPVGKVTTEVITTTYCPGEETPKQTGGNPKPSQSLNIVPGWNNSTNTLVATPSATGGYYPGSDNSCHGENCPGTGNKKPEGCTGENCPPSIIASSGARVAVSALAAVVGLVAFVL</sequence>
<feature type="compositionally biased region" description="Polar residues" evidence="1">
    <location>
        <begin position="450"/>
        <end position="466"/>
    </location>
</feature>